<evidence type="ECO:0000256" key="2">
    <source>
        <dbReference type="ARBA" id="ARBA00023163"/>
    </source>
</evidence>
<dbReference type="InterPro" id="IPR036388">
    <property type="entry name" value="WH-like_DNA-bd_sf"/>
</dbReference>
<keyword evidence="5" id="KW-1185">Reference proteome</keyword>
<evidence type="ECO:0000313" key="4">
    <source>
        <dbReference type="EMBL" id="WHP07102.1"/>
    </source>
</evidence>
<dbReference type="PANTHER" id="PTHR34580:SF1">
    <property type="entry name" value="PROTEIN PAFC"/>
    <property type="match status" value="1"/>
</dbReference>
<protein>
    <submittedName>
        <fullName evidence="4">WYL domain-containing protein</fullName>
    </submittedName>
</protein>
<reference evidence="4 5" key="1">
    <citation type="submission" date="2023-05" db="EMBL/GenBank/DDBJ databases">
        <title>The complete genome of Acinetobacter sp. nov KCTC 92772.</title>
        <authorList>
            <person name="Zhou G."/>
        </authorList>
    </citation>
    <scope>NUCLEOTIDE SEQUENCE [LARGE SCALE GENOMIC DNA]</scope>
    <source>
        <strain evidence="4 5">KCTC 92772</strain>
    </source>
</reference>
<dbReference type="Pfam" id="PF25583">
    <property type="entry name" value="WCX"/>
    <property type="match status" value="1"/>
</dbReference>
<evidence type="ECO:0000259" key="3">
    <source>
        <dbReference type="PROSITE" id="PS51000"/>
    </source>
</evidence>
<feature type="domain" description="HTH deoR-type" evidence="3">
    <location>
        <begin position="11"/>
        <end position="66"/>
    </location>
</feature>
<sequence length="298" mass="34629">MAKSSEKSGQLAERLAKILVKLNDGVHLDVKSLADDFKVSERTIIRDINRLESAELLLQRDDQQRYYLETKSTGVFKQKDIRSFAKISGIQSLYPNLTTPFLTKLLNREQLTYEAKGYAYEDASQFEKLLAMLSEAIEKNQQIGFLYNGEPRVVEPYRLIHHHGSWYLAAVRKGKLLTYRVSRITRSYQQHELSTFEPNPDILKQLEDEDSIWFGQEKSEVILKVHADVVLHFMQRQLLPGQELVKTLEDGGILVSSKISHAMQLLPLVRYWIPHVEIISPEHLQDELEYGLKRYMER</sequence>
<dbReference type="InterPro" id="IPR051534">
    <property type="entry name" value="CBASS_pafABC_assoc_protein"/>
</dbReference>
<dbReference type="RefSeq" id="WP_283268743.1">
    <property type="nucleotide sequence ID" value="NZ_CP125669.1"/>
</dbReference>
<name>A0ABY8S9B7_9GAMM</name>
<accession>A0ABY8S9B7</accession>
<dbReference type="Gene3D" id="1.10.10.10">
    <property type="entry name" value="Winged helix-like DNA-binding domain superfamily/Winged helix DNA-binding domain"/>
    <property type="match status" value="1"/>
</dbReference>
<dbReference type="Proteomes" id="UP001229836">
    <property type="component" value="Chromosome"/>
</dbReference>
<evidence type="ECO:0000256" key="1">
    <source>
        <dbReference type="ARBA" id="ARBA00023015"/>
    </source>
</evidence>
<proteinExistence type="predicted"/>
<dbReference type="EMBL" id="CP125669">
    <property type="protein sequence ID" value="WHP07102.1"/>
    <property type="molecule type" value="Genomic_DNA"/>
</dbReference>
<evidence type="ECO:0000313" key="5">
    <source>
        <dbReference type="Proteomes" id="UP001229836"/>
    </source>
</evidence>
<dbReference type="SUPFAM" id="SSF46785">
    <property type="entry name" value="Winged helix' DNA-binding domain"/>
    <property type="match status" value="1"/>
</dbReference>
<dbReference type="PROSITE" id="PS52050">
    <property type="entry name" value="WYL"/>
    <property type="match status" value="1"/>
</dbReference>
<gene>
    <name evidence="4" type="ORF">QLH32_06480</name>
</gene>
<dbReference type="InterPro" id="IPR057727">
    <property type="entry name" value="WCX_dom"/>
</dbReference>
<dbReference type="PANTHER" id="PTHR34580">
    <property type="match status" value="1"/>
</dbReference>
<keyword evidence="2" id="KW-0804">Transcription</keyword>
<dbReference type="InterPro" id="IPR026881">
    <property type="entry name" value="WYL_dom"/>
</dbReference>
<dbReference type="InterPro" id="IPR001034">
    <property type="entry name" value="DeoR_HTH"/>
</dbReference>
<dbReference type="Pfam" id="PF13280">
    <property type="entry name" value="WYL"/>
    <property type="match status" value="1"/>
</dbReference>
<dbReference type="PROSITE" id="PS51000">
    <property type="entry name" value="HTH_DEOR_2"/>
    <property type="match status" value="1"/>
</dbReference>
<organism evidence="4 5">
    <name type="scientific">Acinetobacter corruptisaponis</name>
    <dbReference type="NCBI Taxonomy" id="3045147"/>
    <lineage>
        <taxon>Bacteria</taxon>
        <taxon>Pseudomonadati</taxon>
        <taxon>Pseudomonadota</taxon>
        <taxon>Gammaproteobacteria</taxon>
        <taxon>Moraxellales</taxon>
        <taxon>Moraxellaceae</taxon>
        <taxon>Acinetobacter</taxon>
    </lineage>
</organism>
<dbReference type="InterPro" id="IPR036390">
    <property type="entry name" value="WH_DNA-bd_sf"/>
</dbReference>
<dbReference type="Pfam" id="PF08220">
    <property type="entry name" value="HTH_DeoR"/>
    <property type="match status" value="1"/>
</dbReference>
<keyword evidence="1" id="KW-0805">Transcription regulation</keyword>